<dbReference type="SUPFAM" id="SSF50182">
    <property type="entry name" value="Sm-like ribonucleoproteins"/>
    <property type="match status" value="1"/>
</dbReference>
<gene>
    <name evidence="10" type="ordered locus">Kole_1725</name>
</gene>
<evidence type="ECO:0000259" key="9">
    <source>
        <dbReference type="Pfam" id="PF21082"/>
    </source>
</evidence>
<dbReference type="PANTHER" id="PTHR30221">
    <property type="entry name" value="SMALL-CONDUCTANCE MECHANOSENSITIVE CHANNEL"/>
    <property type="match status" value="1"/>
</dbReference>
<feature type="transmembrane region" description="Helical" evidence="7">
    <location>
        <begin position="76"/>
        <end position="95"/>
    </location>
</feature>
<dbReference type="SUPFAM" id="SSF82689">
    <property type="entry name" value="Mechanosensitive channel protein MscS (YggB), C-terminal domain"/>
    <property type="match status" value="1"/>
</dbReference>
<keyword evidence="5 7" id="KW-1133">Transmembrane helix</keyword>
<dbReference type="InterPro" id="IPR010920">
    <property type="entry name" value="LSM_dom_sf"/>
</dbReference>
<dbReference type="OrthoDB" id="9809206at2"/>
<evidence type="ECO:0000256" key="4">
    <source>
        <dbReference type="ARBA" id="ARBA00022692"/>
    </source>
</evidence>
<feature type="transmembrane region" description="Helical" evidence="7">
    <location>
        <begin position="49"/>
        <end position="70"/>
    </location>
</feature>
<dbReference type="Gene3D" id="3.30.70.100">
    <property type="match status" value="1"/>
</dbReference>
<evidence type="ECO:0000256" key="1">
    <source>
        <dbReference type="ARBA" id="ARBA00004651"/>
    </source>
</evidence>
<reference evidence="10 11" key="2">
    <citation type="journal article" date="2011" name="J. Bacteriol.">
        <title>Genome Sequence of Kosmotoga olearia Strain TBF 19.5.1, a Thermophilic Bacterium with a Wide Growth Temperature Range, Isolated from the Troll B Oil Platform in the North Sea.</title>
        <authorList>
            <person name="Swithers K.S."/>
            <person name="Dipippo J.L."/>
            <person name="Bruce D.C."/>
            <person name="Detter C."/>
            <person name="Tapia R."/>
            <person name="Han S."/>
            <person name="Goodwin L.A."/>
            <person name="Han J."/>
            <person name="Woyke T."/>
            <person name="Pitluck S."/>
            <person name="Pennacchio L."/>
            <person name="Nolan M."/>
            <person name="Mikhailova N."/>
            <person name="Land M.L."/>
            <person name="Nesbo C.L."/>
            <person name="Gogarten J.P."/>
            <person name="Noll K.M."/>
        </authorList>
    </citation>
    <scope>NUCLEOTIDE SEQUENCE [LARGE SCALE GENOMIC DNA]</scope>
    <source>
        <strain evidence="11">ATCC BAA-1733 / DSM 21960 / TBF 19.5.1</strain>
    </source>
</reference>
<accession>C5CFR3</accession>
<evidence type="ECO:0000256" key="6">
    <source>
        <dbReference type="ARBA" id="ARBA00023136"/>
    </source>
</evidence>
<dbReference type="InterPro" id="IPR011066">
    <property type="entry name" value="MscS_channel_C_sf"/>
</dbReference>
<keyword evidence="6 7" id="KW-0472">Membrane</keyword>
<dbReference type="Pfam" id="PF00924">
    <property type="entry name" value="MS_channel_2nd"/>
    <property type="match status" value="1"/>
</dbReference>
<evidence type="ECO:0000313" key="10">
    <source>
        <dbReference type="EMBL" id="ACR80411.1"/>
    </source>
</evidence>
<feature type="domain" description="Mechanosensitive ion channel MscS" evidence="8">
    <location>
        <begin position="95"/>
        <end position="156"/>
    </location>
</feature>
<protein>
    <submittedName>
        <fullName evidence="10">MscS Mechanosensitive ion channel</fullName>
    </submittedName>
</protein>
<name>C5CFR3_KOSOT</name>
<dbReference type="STRING" id="521045.Kole_1725"/>
<dbReference type="EMBL" id="CP001634">
    <property type="protein sequence ID" value="ACR80411.1"/>
    <property type="molecule type" value="Genomic_DNA"/>
</dbReference>
<dbReference type="InterPro" id="IPR023408">
    <property type="entry name" value="MscS_beta-dom_sf"/>
</dbReference>
<dbReference type="Gene3D" id="1.10.287.1260">
    <property type="match status" value="1"/>
</dbReference>
<dbReference type="RefSeq" id="WP_015869055.1">
    <property type="nucleotide sequence ID" value="NC_012785.1"/>
</dbReference>
<sequence length="268" mass="30133">MNNWVNVVIKIGLSLAVLGISFYISKTIFKIVSAVSEKRGTPLKAPNTVRLILNIVFFLIAAMIILSLIFEDLVPIITGIGVSGIIVGFALQQPLENLASGLFLLVGRTIKEGDVVKVGDDVGIVEQVNINHTHIRTFDGKKVLIPNKIVWTNPIVHYWPGNIRRMEMTVALPYETDIGLALKLLQEVLDEEEMIVQTGVSNFVVFDGFKSSSIDFRLYFWFERKNYFDVQNAVAERIYSKLKEKGISIPFPQLDVHVKEFPEMTPRG</sequence>
<dbReference type="Gene3D" id="2.30.30.60">
    <property type="match status" value="1"/>
</dbReference>
<comment type="similarity">
    <text evidence="2">Belongs to the MscS (TC 1.A.23) family.</text>
</comment>
<evidence type="ECO:0000259" key="8">
    <source>
        <dbReference type="Pfam" id="PF00924"/>
    </source>
</evidence>
<dbReference type="eggNOG" id="COG0668">
    <property type="taxonomic scope" value="Bacteria"/>
</dbReference>
<comment type="subcellular location">
    <subcellularLocation>
        <location evidence="1">Cell membrane</location>
        <topology evidence="1">Multi-pass membrane protein</topology>
    </subcellularLocation>
</comment>
<dbReference type="SUPFAM" id="SSF82861">
    <property type="entry name" value="Mechanosensitive channel protein MscS (YggB), transmembrane region"/>
    <property type="match status" value="1"/>
</dbReference>
<keyword evidence="3" id="KW-1003">Cell membrane</keyword>
<dbReference type="Pfam" id="PF21082">
    <property type="entry name" value="MS_channel_3rd"/>
    <property type="match status" value="1"/>
</dbReference>
<dbReference type="HOGENOM" id="CLU_037945_1_0_0"/>
<dbReference type="InterPro" id="IPR049278">
    <property type="entry name" value="MS_channel_C"/>
</dbReference>
<evidence type="ECO:0000256" key="5">
    <source>
        <dbReference type="ARBA" id="ARBA00022989"/>
    </source>
</evidence>
<keyword evidence="4 7" id="KW-0812">Transmembrane</keyword>
<dbReference type="Proteomes" id="UP000002382">
    <property type="component" value="Chromosome"/>
</dbReference>
<evidence type="ECO:0000256" key="7">
    <source>
        <dbReference type="SAM" id="Phobius"/>
    </source>
</evidence>
<dbReference type="AlphaFoldDB" id="C5CFR3"/>
<dbReference type="GO" id="GO:0008381">
    <property type="term" value="F:mechanosensitive monoatomic ion channel activity"/>
    <property type="evidence" value="ECO:0007669"/>
    <property type="project" value="InterPro"/>
</dbReference>
<evidence type="ECO:0000256" key="3">
    <source>
        <dbReference type="ARBA" id="ARBA00022475"/>
    </source>
</evidence>
<feature type="transmembrane region" description="Helical" evidence="7">
    <location>
        <begin position="6"/>
        <end position="29"/>
    </location>
</feature>
<dbReference type="GO" id="GO:0005886">
    <property type="term" value="C:plasma membrane"/>
    <property type="evidence" value="ECO:0007669"/>
    <property type="project" value="UniProtKB-SubCell"/>
</dbReference>
<evidence type="ECO:0000256" key="2">
    <source>
        <dbReference type="ARBA" id="ARBA00008017"/>
    </source>
</evidence>
<organism evidence="10 11">
    <name type="scientific">Kosmotoga olearia (strain ATCC BAA-1733 / DSM 21960 / TBF 19.5.1)</name>
    <dbReference type="NCBI Taxonomy" id="521045"/>
    <lineage>
        <taxon>Bacteria</taxon>
        <taxon>Thermotogati</taxon>
        <taxon>Thermotogota</taxon>
        <taxon>Thermotogae</taxon>
        <taxon>Kosmotogales</taxon>
        <taxon>Kosmotogaceae</taxon>
        <taxon>Kosmotoga</taxon>
    </lineage>
</organism>
<dbReference type="PANTHER" id="PTHR30221:SF1">
    <property type="entry name" value="SMALL-CONDUCTANCE MECHANOSENSITIVE CHANNEL"/>
    <property type="match status" value="1"/>
</dbReference>
<dbReference type="InterPro" id="IPR011014">
    <property type="entry name" value="MscS_channel_TM-2"/>
</dbReference>
<feature type="domain" description="Mechanosensitive ion channel MscS C-terminal" evidence="9">
    <location>
        <begin position="167"/>
        <end position="249"/>
    </location>
</feature>
<reference evidence="10 11" key="1">
    <citation type="submission" date="2009-06" db="EMBL/GenBank/DDBJ databases">
        <title>Complete sequence of Thermotogales bacterium TBF 19.5.1.</title>
        <authorList>
            <consortium name="US DOE Joint Genome Institute"/>
            <person name="Lucas S."/>
            <person name="Copeland A."/>
            <person name="Lapidus A."/>
            <person name="Glavina del Rio T."/>
            <person name="Tice H."/>
            <person name="Bruce D."/>
            <person name="Goodwin L."/>
            <person name="Pitluck S."/>
            <person name="Chertkov O."/>
            <person name="Brettin T."/>
            <person name="Detter J.C."/>
            <person name="Han C."/>
            <person name="Schmutz J."/>
            <person name="Larimer F."/>
            <person name="Land M."/>
            <person name="Hauser L."/>
            <person name="Kyrpides N."/>
            <person name="Ovchinnikova G."/>
            <person name="Noll K."/>
        </authorList>
    </citation>
    <scope>NUCLEOTIDE SEQUENCE [LARGE SCALE GENOMIC DNA]</scope>
    <source>
        <strain evidence="11">ATCC BAA-1733 / DSM 21960 / TBF 19.5.1</strain>
    </source>
</reference>
<dbReference type="InterPro" id="IPR045275">
    <property type="entry name" value="MscS_archaea/bacteria_type"/>
</dbReference>
<dbReference type="InterPro" id="IPR006685">
    <property type="entry name" value="MscS_channel_2nd"/>
</dbReference>
<evidence type="ECO:0000313" key="11">
    <source>
        <dbReference type="Proteomes" id="UP000002382"/>
    </source>
</evidence>
<proteinExistence type="inferred from homology"/>
<keyword evidence="11" id="KW-1185">Reference proteome</keyword>
<dbReference type="KEGG" id="kol:Kole_1725"/>